<evidence type="ECO:0000256" key="5">
    <source>
        <dbReference type="ARBA" id="ARBA00022827"/>
    </source>
</evidence>
<evidence type="ECO:0000256" key="4">
    <source>
        <dbReference type="ARBA" id="ARBA00022630"/>
    </source>
</evidence>
<accession>A0A2U3L3Y9</accession>
<comment type="catalytic activity">
    <reaction evidence="8">
        <text>(6S)-5-methyl-5,6,7,8-tetrahydrofolate + NAD(+) = (6R)-5,10-methylene-5,6,7,8-tetrahydrofolate + NADH + H(+)</text>
        <dbReference type="Rhea" id="RHEA:19821"/>
        <dbReference type="ChEBI" id="CHEBI:15378"/>
        <dbReference type="ChEBI" id="CHEBI:15636"/>
        <dbReference type="ChEBI" id="CHEBI:18608"/>
        <dbReference type="ChEBI" id="CHEBI:57540"/>
        <dbReference type="ChEBI" id="CHEBI:57945"/>
        <dbReference type="EC" id="1.5.1.54"/>
    </reaction>
    <physiologicalReaction direction="right-to-left" evidence="8">
        <dbReference type="Rhea" id="RHEA:19823"/>
    </physiologicalReaction>
</comment>
<comment type="pathway">
    <text evidence="7">Amino-acid biosynthesis; L-methionine biosynthesis via de novo pathway.</text>
</comment>
<dbReference type="GO" id="GO:0009086">
    <property type="term" value="P:methionine biosynthetic process"/>
    <property type="evidence" value="ECO:0007669"/>
    <property type="project" value="TreeGrafter"/>
</dbReference>
<keyword evidence="6 9" id="KW-0560">Oxidoreductase</keyword>
<dbReference type="EMBL" id="OMOD01000163">
    <property type="protein sequence ID" value="SPF46626.1"/>
    <property type="molecule type" value="Genomic_DNA"/>
</dbReference>
<organism evidence="11 12">
    <name type="scientific">Candidatus Sulfotelmatobacter kueseliae</name>
    <dbReference type="NCBI Taxonomy" id="2042962"/>
    <lineage>
        <taxon>Bacteria</taxon>
        <taxon>Pseudomonadati</taxon>
        <taxon>Acidobacteriota</taxon>
        <taxon>Terriglobia</taxon>
        <taxon>Terriglobales</taxon>
        <taxon>Candidatus Korobacteraceae</taxon>
        <taxon>Candidatus Sulfotelmatobacter</taxon>
    </lineage>
</organism>
<comment type="pathway">
    <text evidence="2 9">One-carbon metabolism; tetrahydrofolate interconversion.</text>
</comment>
<evidence type="ECO:0000313" key="11">
    <source>
        <dbReference type="EMBL" id="SPF46626.1"/>
    </source>
</evidence>
<dbReference type="SUPFAM" id="SSF51730">
    <property type="entry name" value="FAD-linked oxidoreductase"/>
    <property type="match status" value="1"/>
</dbReference>
<evidence type="ECO:0000313" key="12">
    <source>
        <dbReference type="Proteomes" id="UP000238701"/>
    </source>
</evidence>
<dbReference type="GO" id="GO:0106312">
    <property type="term" value="F:methylenetetrahydrofolate reductase (NADH) activity"/>
    <property type="evidence" value="ECO:0007669"/>
    <property type="project" value="UniProtKB-EC"/>
</dbReference>
<evidence type="ECO:0000256" key="3">
    <source>
        <dbReference type="ARBA" id="ARBA00006743"/>
    </source>
</evidence>
<dbReference type="UniPathway" id="UPA00193"/>
<evidence type="ECO:0000259" key="10">
    <source>
        <dbReference type="Pfam" id="PF12225"/>
    </source>
</evidence>
<protein>
    <recommendedName>
        <fullName evidence="9">Methylenetetrahydrofolate reductase</fullName>
    </recommendedName>
</protein>
<dbReference type="InterPro" id="IPR003171">
    <property type="entry name" value="Mehydrof_redctse-like"/>
</dbReference>
<dbReference type="InterPro" id="IPR029041">
    <property type="entry name" value="FAD-linked_oxidoreductase-like"/>
</dbReference>
<gene>
    <name evidence="11" type="primary">metF</name>
    <name evidence="11" type="ORF">SBA1_670032</name>
</gene>
<evidence type="ECO:0000256" key="1">
    <source>
        <dbReference type="ARBA" id="ARBA00001974"/>
    </source>
</evidence>
<dbReference type="GO" id="GO:0005829">
    <property type="term" value="C:cytosol"/>
    <property type="evidence" value="ECO:0007669"/>
    <property type="project" value="TreeGrafter"/>
</dbReference>
<comment type="similarity">
    <text evidence="3 9">Belongs to the methylenetetrahydrofolate reductase family.</text>
</comment>
<dbReference type="Pfam" id="PF12225">
    <property type="entry name" value="DUF5981"/>
    <property type="match status" value="1"/>
</dbReference>
<evidence type="ECO:0000256" key="9">
    <source>
        <dbReference type="RuleBase" id="RU003862"/>
    </source>
</evidence>
<dbReference type="Pfam" id="PF02219">
    <property type="entry name" value="MTHFR"/>
    <property type="match status" value="1"/>
</dbReference>
<sequence length="534" mass="59309">MDTRENGQNSNFLRSALEKKEFVCTAELVLGRDHNVAEAETFVREASAQADGIKVISVTDLPGGNPALPPEAFVSYVLEHNLTPIAHVTGKDGNRSSLEARLHALARLSVENILALTGDAQKEGFAGKSKPVYDLDSVLILWLLRALHGGLEYNLGPKTVRTTPFDFFAGAVVNPFKVREPDLLMQFYKLQLKVVAGAQYIITQLGYNLRKLYELKQYMNREGIGHIPVLANVYVPTAKIAQLMQAGEIAGCVVTDEFIKRLEQEKKPQRLERAALMVAAAKGLGFAGAHIGGFGLTHKDFMTIVERAAVIGSDWRARMDELVFAFPGEFHLFRQGADGLSDGTSEYQVTQAKAHPSLVQRMSAMVHRHFIRDDSFGARLFGPRLQAGDHSVQNNSWRHGLWYRLLGPATLYRKATLGCVSCGDCVQDHLNYAGCSMRWCYKELRNGPCGGSRVDGSCEARPDLPCIWNLIYLGSRAMGDDPSKFGRVLVPPRDWCLDRTNALANRFAGLDNVCKRIDLRETKKEEREEETKPC</sequence>
<dbReference type="AlphaFoldDB" id="A0A2U3L3Y9"/>
<keyword evidence="5 9" id="KW-0274">FAD</keyword>
<dbReference type="OrthoDB" id="9803687at2"/>
<proteinExistence type="inferred from homology"/>
<evidence type="ECO:0000256" key="6">
    <source>
        <dbReference type="ARBA" id="ARBA00023002"/>
    </source>
</evidence>
<dbReference type="InterPro" id="IPR022026">
    <property type="entry name" value="DUF5981"/>
</dbReference>
<dbReference type="GO" id="GO:0035999">
    <property type="term" value="P:tetrahydrofolate interconversion"/>
    <property type="evidence" value="ECO:0007669"/>
    <property type="project" value="UniProtKB-UniPathway"/>
</dbReference>
<dbReference type="GO" id="GO:0071949">
    <property type="term" value="F:FAD binding"/>
    <property type="evidence" value="ECO:0007669"/>
    <property type="project" value="TreeGrafter"/>
</dbReference>
<dbReference type="PANTHER" id="PTHR45754:SF3">
    <property type="entry name" value="METHYLENETETRAHYDROFOLATE REDUCTASE (NADPH)"/>
    <property type="match status" value="1"/>
</dbReference>
<name>A0A2U3L3Y9_9BACT</name>
<dbReference type="PANTHER" id="PTHR45754">
    <property type="entry name" value="METHYLENETETRAHYDROFOLATE REDUCTASE"/>
    <property type="match status" value="1"/>
</dbReference>
<dbReference type="Proteomes" id="UP000238701">
    <property type="component" value="Unassembled WGS sequence"/>
</dbReference>
<comment type="cofactor">
    <cofactor evidence="1 9">
        <name>FAD</name>
        <dbReference type="ChEBI" id="CHEBI:57692"/>
    </cofactor>
</comment>
<feature type="domain" description="Methylene-tetrahydrofolate reductase C-terminal-like" evidence="10">
    <location>
        <begin position="413"/>
        <end position="495"/>
    </location>
</feature>
<reference evidence="12" key="1">
    <citation type="submission" date="2018-02" db="EMBL/GenBank/DDBJ databases">
        <authorList>
            <person name="Hausmann B."/>
        </authorList>
    </citation>
    <scope>NUCLEOTIDE SEQUENCE [LARGE SCALE GENOMIC DNA]</scope>
    <source>
        <strain evidence="12">Peat soil MAG SbA1</strain>
    </source>
</reference>
<evidence type="ECO:0000256" key="2">
    <source>
        <dbReference type="ARBA" id="ARBA00004777"/>
    </source>
</evidence>
<keyword evidence="4 9" id="KW-0285">Flavoprotein</keyword>
<evidence type="ECO:0000256" key="8">
    <source>
        <dbReference type="ARBA" id="ARBA00048628"/>
    </source>
</evidence>
<evidence type="ECO:0000256" key="7">
    <source>
        <dbReference type="ARBA" id="ARBA00034478"/>
    </source>
</evidence>
<dbReference type="Gene3D" id="3.20.20.220">
    <property type="match status" value="1"/>
</dbReference>